<feature type="transmembrane region" description="Helical" evidence="1">
    <location>
        <begin position="20"/>
        <end position="38"/>
    </location>
</feature>
<feature type="transmembrane region" description="Helical" evidence="1">
    <location>
        <begin position="58"/>
        <end position="77"/>
    </location>
</feature>
<dbReference type="Proteomes" id="UP001251870">
    <property type="component" value="Unassembled WGS sequence"/>
</dbReference>
<protein>
    <recommendedName>
        <fullName evidence="4">DoxX family membrane protein</fullName>
    </recommendedName>
</protein>
<feature type="transmembrane region" description="Helical" evidence="1">
    <location>
        <begin position="124"/>
        <end position="143"/>
    </location>
</feature>
<evidence type="ECO:0000256" key="1">
    <source>
        <dbReference type="SAM" id="Phobius"/>
    </source>
</evidence>
<dbReference type="RefSeq" id="WP_310548417.1">
    <property type="nucleotide sequence ID" value="NZ_JAVKGR010000007.1"/>
</dbReference>
<evidence type="ECO:0000313" key="2">
    <source>
        <dbReference type="EMBL" id="MDR8019426.1"/>
    </source>
</evidence>
<gene>
    <name evidence="2" type="ORF">RIL96_07575</name>
</gene>
<evidence type="ECO:0008006" key="4">
    <source>
        <dbReference type="Google" id="ProtNLM"/>
    </source>
</evidence>
<evidence type="ECO:0000313" key="3">
    <source>
        <dbReference type="Proteomes" id="UP001251870"/>
    </source>
</evidence>
<organism evidence="2 3">
    <name type="scientific">Nesterenkonia aerolata</name>
    <dbReference type="NCBI Taxonomy" id="3074079"/>
    <lineage>
        <taxon>Bacteria</taxon>
        <taxon>Bacillati</taxon>
        <taxon>Actinomycetota</taxon>
        <taxon>Actinomycetes</taxon>
        <taxon>Micrococcales</taxon>
        <taxon>Micrococcaceae</taxon>
        <taxon>Nesterenkonia</taxon>
    </lineage>
</organism>
<comment type="caution">
    <text evidence="2">The sequence shown here is derived from an EMBL/GenBank/DDBJ whole genome shotgun (WGS) entry which is preliminary data.</text>
</comment>
<sequence length="153" mass="16681">MSARTSPGTGSRLIRMARGASRVLLGSALVGAGIAHLTSHREEFQAQVPDWMPVDHDLVVLGSGVIEIGLGGSLILSPSAIRPVIGLATAGFFVVIFPGNFAQYVEGTDAFGLESDRARLARLFFQPVLILWALESTDVRRWWRARRQRSTRP</sequence>
<keyword evidence="1" id="KW-1133">Transmembrane helix</keyword>
<keyword evidence="1" id="KW-0472">Membrane</keyword>
<keyword evidence="3" id="KW-1185">Reference proteome</keyword>
<keyword evidence="1" id="KW-0812">Transmembrane</keyword>
<name>A0ABU2DSE3_9MICC</name>
<proteinExistence type="predicted"/>
<accession>A0ABU2DSE3</accession>
<dbReference type="PANTHER" id="PTHR36974:SF1">
    <property type="entry name" value="DOXX FAMILY MEMBRANE PROTEIN"/>
    <property type="match status" value="1"/>
</dbReference>
<reference evidence="2 3" key="1">
    <citation type="submission" date="2023-09" db="EMBL/GenBank/DDBJ databases">
        <title>Description of three actinobacteria isolated from air of manufacturing shop in a pharmaceutical factory.</title>
        <authorList>
            <person name="Zhang D.-F."/>
        </authorList>
    </citation>
    <scope>NUCLEOTIDE SEQUENCE [LARGE SCALE GENOMIC DNA]</scope>
    <source>
        <strain evidence="2 3">LY-0111</strain>
    </source>
</reference>
<dbReference type="PANTHER" id="PTHR36974">
    <property type="entry name" value="MEMBRANE PROTEIN-RELATED"/>
    <property type="match status" value="1"/>
</dbReference>
<dbReference type="EMBL" id="JAVKGR010000007">
    <property type="protein sequence ID" value="MDR8019426.1"/>
    <property type="molecule type" value="Genomic_DNA"/>
</dbReference>
<feature type="transmembrane region" description="Helical" evidence="1">
    <location>
        <begin position="84"/>
        <end position="104"/>
    </location>
</feature>